<evidence type="ECO:0000313" key="2">
    <source>
        <dbReference type="EMBL" id="CAI9730213.1"/>
    </source>
</evidence>
<proteinExistence type="predicted"/>
<feature type="region of interest" description="Disordered" evidence="1">
    <location>
        <begin position="39"/>
        <end position="86"/>
    </location>
</feature>
<evidence type="ECO:0000256" key="1">
    <source>
        <dbReference type="SAM" id="MobiDB-lite"/>
    </source>
</evidence>
<protein>
    <submittedName>
        <fullName evidence="2">Uncharacterized protein</fullName>
    </submittedName>
</protein>
<dbReference type="Proteomes" id="UP001162480">
    <property type="component" value="Chromosome 11"/>
</dbReference>
<reference evidence="2" key="1">
    <citation type="submission" date="2023-08" db="EMBL/GenBank/DDBJ databases">
        <authorList>
            <person name="Alioto T."/>
            <person name="Alioto T."/>
            <person name="Gomez Garrido J."/>
        </authorList>
    </citation>
    <scope>NUCLEOTIDE SEQUENCE</scope>
</reference>
<accession>A0AA36BA38</accession>
<sequence>MVERILEELWKKMPFLKAFLHAEDFLPLPSVIDNITREKEEKWKGEKVQSSSKSENIGNSSEGNNSDGGGGHSSGGSGDSGCCSSSTLSNSNAILNTMDFSEDNYATIEGGVGSGNGRIVVARITGVAFTAVNSLKDRSRAIMRA</sequence>
<name>A0AA36BA38_OCTVU</name>
<evidence type="ECO:0000313" key="3">
    <source>
        <dbReference type="Proteomes" id="UP001162480"/>
    </source>
</evidence>
<feature type="compositionally biased region" description="Low complexity" evidence="1">
    <location>
        <begin position="50"/>
        <end position="65"/>
    </location>
</feature>
<dbReference type="EMBL" id="OX597824">
    <property type="protein sequence ID" value="CAI9730213.1"/>
    <property type="molecule type" value="Genomic_DNA"/>
</dbReference>
<feature type="compositionally biased region" description="Gly residues" evidence="1">
    <location>
        <begin position="66"/>
        <end position="79"/>
    </location>
</feature>
<gene>
    <name evidence="2" type="ORF">OCTVUL_1B022579</name>
</gene>
<organism evidence="2 3">
    <name type="scientific">Octopus vulgaris</name>
    <name type="common">Common octopus</name>
    <dbReference type="NCBI Taxonomy" id="6645"/>
    <lineage>
        <taxon>Eukaryota</taxon>
        <taxon>Metazoa</taxon>
        <taxon>Spiralia</taxon>
        <taxon>Lophotrochozoa</taxon>
        <taxon>Mollusca</taxon>
        <taxon>Cephalopoda</taxon>
        <taxon>Coleoidea</taxon>
        <taxon>Octopodiformes</taxon>
        <taxon>Octopoda</taxon>
        <taxon>Incirrata</taxon>
        <taxon>Octopodidae</taxon>
        <taxon>Octopus</taxon>
    </lineage>
</organism>
<dbReference type="AlphaFoldDB" id="A0AA36BA38"/>
<keyword evidence="3" id="KW-1185">Reference proteome</keyword>